<keyword evidence="1" id="KW-0408">Iron</keyword>
<dbReference type="InterPro" id="IPR038157">
    <property type="entry name" value="FeoA_core_dom"/>
</dbReference>
<protein>
    <submittedName>
        <fullName evidence="3">Ferrous iron transport protein A</fullName>
    </submittedName>
</protein>
<name>A0A4Q5MX55_9MICO</name>
<evidence type="ECO:0000259" key="2">
    <source>
        <dbReference type="SMART" id="SM00899"/>
    </source>
</evidence>
<dbReference type="SMART" id="SM00899">
    <property type="entry name" value="FeoA"/>
    <property type="match status" value="1"/>
</dbReference>
<dbReference type="InterPro" id="IPR008988">
    <property type="entry name" value="Transcriptional_repressor_C"/>
</dbReference>
<dbReference type="AlphaFoldDB" id="A0A4Q5MX55"/>
<dbReference type="SUPFAM" id="SSF50037">
    <property type="entry name" value="C-terminal domain of transcriptional repressors"/>
    <property type="match status" value="1"/>
</dbReference>
<evidence type="ECO:0000313" key="4">
    <source>
        <dbReference type="Proteomes" id="UP000293764"/>
    </source>
</evidence>
<dbReference type="EMBL" id="SDWW01000039">
    <property type="protein sequence ID" value="RYV50190.1"/>
    <property type="molecule type" value="Genomic_DNA"/>
</dbReference>
<proteinExistence type="predicted"/>
<reference evidence="3 4" key="1">
    <citation type="submission" date="2019-01" db="EMBL/GenBank/DDBJ databases">
        <title>Novel species of Cellulomonas.</title>
        <authorList>
            <person name="Liu Q."/>
            <person name="Xin Y.-H."/>
        </authorList>
    </citation>
    <scope>NUCLEOTIDE SEQUENCE [LARGE SCALE GENOMIC DNA]</scope>
    <source>
        <strain evidence="3 4">HLT2-17</strain>
    </source>
</reference>
<dbReference type="InterPro" id="IPR007167">
    <property type="entry name" value="Fe-transptr_FeoA-like"/>
</dbReference>
<dbReference type="Gene3D" id="2.30.30.90">
    <property type="match status" value="1"/>
</dbReference>
<evidence type="ECO:0000313" key="3">
    <source>
        <dbReference type="EMBL" id="RYV50190.1"/>
    </source>
</evidence>
<dbReference type="RefSeq" id="WP_130103446.1">
    <property type="nucleotide sequence ID" value="NZ_SDWW01000039.1"/>
</dbReference>
<comment type="caution">
    <text evidence="3">The sequence shown here is derived from an EMBL/GenBank/DDBJ whole genome shotgun (WGS) entry which is preliminary data.</text>
</comment>
<gene>
    <name evidence="3" type="ORF">EUA98_14705</name>
</gene>
<keyword evidence="4" id="KW-1185">Reference proteome</keyword>
<dbReference type="Pfam" id="PF04023">
    <property type="entry name" value="FeoA"/>
    <property type="match status" value="1"/>
</dbReference>
<dbReference type="GO" id="GO:0046914">
    <property type="term" value="F:transition metal ion binding"/>
    <property type="evidence" value="ECO:0007669"/>
    <property type="project" value="InterPro"/>
</dbReference>
<dbReference type="Proteomes" id="UP000293764">
    <property type="component" value="Unassembled WGS sequence"/>
</dbReference>
<feature type="domain" description="Ferrous iron transporter FeoA-like" evidence="2">
    <location>
        <begin position="1"/>
        <end position="72"/>
    </location>
</feature>
<sequence length="77" mass="7839">MTLHESPVGASFRVTAVRLSAPAALRLSEMGIRLGTLAYVSQRAAFGGRVVAVAGSRFALDGGTAGLIDVEALAGRP</sequence>
<evidence type="ECO:0000256" key="1">
    <source>
        <dbReference type="ARBA" id="ARBA00023004"/>
    </source>
</evidence>
<organism evidence="3 4">
    <name type="scientific">Pengzhenrongella frigida</name>
    <dbReference type="NCBI Taxonomy" id="1259133"/>
    <lineage>
        <taxon>Bacteria</taxon>
        <taxon>Bacillati</taxon>
        <taxon>Actinomycetota</taxon>
        <taxon>Actinomycetes</taxon>
        <taxon>Micrococcales</taxon>
        <taxon>Pengzhenrongella</taxon>
    </lineage>
</organism>
<accession>A0A4Q5MX55</accession>